<reference evidence="1 2" key="1">
    <citation type="journal article" date="2015" name="Proc. Natl. Acad. Sci. U.S.A.">
        <title>The resurrection genome of Boea hygrometrica: A blueprint for survival of dehydration.</title>
        <authorList>
            <person name="Xiao L."/>
            <person name="Yang G."/>
            <person name="Zhang L."/>
            <person name="Yang X."/>
            <person name="Zhao S."/>
            <person name="Ji Z."/>
            <person name="Zhou Q."/>
            <person name="Hu M."/>
            <person name="Wang Y."/>
            <person name="Chen M."/>
            <person name="Xu Y."/>
            <person name="Jin H."/>
            <person name="Xiao X."/>
            <person name="Hu G."/>
            <person name="Bao F."/>
            <person name="Hu Y."/>
            <person name="Wan P."/>
            <person name="Li L."/>
            <person name="Deng X."/>
            <person name="Kuang T."/>
            <person name="Xiang C."/>
            <person name="Zhu J.K."/>
            <person name="Oliver M.J."/>
            <person name="He Y."/>
        </authorList>
    </citation>
    <scope>NUCLEOTIDE SEQUENCE [LARGE SCALE GENOMIC DNA]</scope>
    <source>
        <strain evidence="2">cv. XS01</strain>
    </source>
</reference>
<organism evidence="1 2">
    <name type="scientific">Dorcoceras hygrometricum</name>
    <dbReference type="NCBI Taxonomy" id="472368"/>
    <lineage>
        <taxon>Eukaryota</taxon>
        <taxon>Viridiplantae</taxon>
        <taxon>Streptophyta</taxon>
        <taxon>Embryophyta</taxon>
        <taxon>Tracheophyta</taxon>
        <taxon>Spermatophyta</taxon>
        <taxon>Magnoliopsida</taxon>
        <taxon>eudicotyledons</taxon>
        <taxon>Gunneridae</taxon>
        <taxon>Pentapetalae</taxon>
        <taxon>asterids</taxon>
        <taxon>lamiids</taxon>
        <taxon>Lamiales</taxon>
        <taxon>Gesneriaceae</taxon>
        <taxon>Didymocarpoideae</taxon>
        <taxon>Trichosporeae</taxon>
        <taxon>Loxocarpinae</taxon>
        <taxon>Dorcoceras</taxon>
    </lineage>
</organism>
<proteinExistence type="predicted"/>
<dbReference type="Proteomes" id="UP000250235">
    <property type="component" value="Unassembled WGS sequence"/>
</dbReference>
<sequence length="87" mass="9613">MASSKFTNAYLLDFESVLNIPDNEGMQNMFKALESSGLRGLLGCKSALYEQELEQFFDTALIRGGDITGAISGKYFSISPSRFARVF</sequence>
<name>A0A2Z7D6V5_9LAMI</name>
<gene>
    <name evidence="1" type="ORF">F511_42752</name>
</gene>
<dbReference type="AlphaFoldDB" id="A0A2Z7D6V5"/>
<evidence type="ECO:0000313" key="1">
    <source>
        <dbReference type="EMBL" id="KZV55398.1"/>
    </source>
</evidence>
<dbReference type="EMBL" id="KQ988637">
    <property type="protein sequence ID" value="KZV55398.1"/>
    <property type="molecule type" value="Genomic_DNA"/>
</dbReference>
<keyword evidence="2" id="KW-1185">Reference proteome</keyword>
<protein>
    <submittedName>
        <fullName evidence="1">Uncharacterized protein</fullName>
    </submittedName>
</protein>
<accession>A0A2Z7D6V5</accession>
<evidence type="ECO:0000313" key="2">
    <source>
        <dbReference type="Proteomes" id="UP000250235"/>
    </source>
</evidence>